<dbReference type="AlphaFoldDB" id="A0A8S0WRG1"/>
<evidence type="ECO:0000313" key="2">
    <source>
        <dbReference type="EMBL" id="CAA7268927.1"/>
    </source>
</evidence>
<feature type="region of interest" description="Disordered" evidence="1">
    <location>
        <begin position="66"/>
        <end position="94"/>
    </location>
</feature>
<evidence type="ECO:0000313" key="3">
    <source>
        <dbReference type="Proteomes" id="UP000467700"/>
    </source>
</evidence>
<keyword evidence="3" id="KW-1185">Reference proteome</keyword>
<comment type="caution">
    <text evidence="2">The sequence shown here is derived from an EMBL/GenBank/DDBJ whole genome shotgun (WGS) entry which is preliminary data.</text>
</comment>
<feature type="compositionally biased region" description="Basic and acidic residues" evidence="1">
    <location>
        <begin position="68"/>
        <end position="94"/>
    </location>
</feature>
<accession>A0A8S0WRG1</accession>
<reference evidence="2 3" key="1">
    <citation type="submission" date="2020-01" db="EMBL/GenBank/DDBJ databases">
        <authorList>
            <person name="Gupta K D."/>
        </authorList>
    </citation>
    <scope>NUCLEOTIDE SEQUENCE [LARGE SCALE GENOMIC DNA]</scope>
</reference>
<proteinExistence type="predicted"/>
<protein>
    <submittedName>
        <fullName evidence="2">Uncharacterized protein</fullName>
    </submittedName>
</protein>
<sequence>MYLPSLKNTPRIHIPPWCFSIILAVTYPNPVFVSYSYSYSNSNTNHPLHLPSPAPTTVDLQPIEFGSSEERQGGNPEDTRIATSSRSDDRPVGCEEASERLGLRHGGCIRELETTAINYGDHYGGICRQQASLSHLCISTPSSIVYPIQHGNVQSRYQDSRLIKVPSRVAPQAARKDRHLAPYWIRFYSRSPPDLITPNTSCSIGHFDDSEASESIDGTGGCWPEIGVEDGGPTRRWAENVRIKDAYNVLDHESGGVECLDV</sequence>
<dbReference type="EMBL" id="CACVBS010000072">
    <property type="protein sequence ID" value="CAA7268927.1"/>
    <property type="molecule type" value="Genomic_DNA"/>
</dbReference>
<gene>
    <name evidence="2" type="ORF">AAE3_LOCUS11175</name>
</gene>
<organism evidence="2 3">
    <name type="scientific">Cyclocybe aegerita</name>
    <name type="common">Black poplar mushroom</name>
    <name type="synonym">Agrocybe aegerita</name>
    <dbReference type="NCBI Taxonomy" id="1973307"/>
    <lineage>
        <taxon>Eukaryota</taxon>
        <taxon>Fungi</taxon>
        <taxon>Dikarya</taxon>
        <taxon>Basidiomycota</taxon>
        <taxon>Agaricomycotina</taxon>
        <taxon>Agaricomycetes</taxon>
        <taxon>Agaricomycetidae</taxon>
        <taxon>Agaricales</taxon>
        <taxon>Agaricineae</taxon>
        <taxon>Bolbitiaceae</taxon>
        <taxon>Cyclocybe</taxon>
    </lineage>
</organism>
<name>A0A8S0WRG1_CYCAE</name>
<evidence type="ECO:0000256" key="1">
    <source>
        <dbReference type="SAM" id="MobiDB-lite"/>
    </source>
</evidence>
<dbReference type="Proteomes" id="UP000467700">
    <property type="component" value="Unassembled WGS sequence"/>
</dbReference>